<dbReference type="PANTHER" id="PTHR43242">
    <property type="entry name" value="NAD(P)-BINDING ROSSMANN-FOLD SUPERFAMILY PROTEIN"/>
    <property type="match status" value="1"/>
</dbReference>
<dbReference type="Gene3D" id="3.40.50.720">
    <property type="entry name" value="NAD(P)-binding Rossmann-like Domain"/>
    <property type="match status" value="1"/>
</dbReference>
<accession>X0TAC7</accession>
<feature type="non-terminal residue" evidence="2">
    <location>
        <position position="142"/>
    </location>
</feature>
<comment type="caution">
    <text evidence="2">The sequence shown here is derived from an EMBL/GenBank/DDBJ whole genome shotgun (WGS) entry which is preliminary data.</text>
</comment>
<name>X0TAC7_9ZZZZ</name>
<evidence type="ECO:0000259" key="1">
    <source>
        <dbReference type="Pfam" id="PF04321"/>
    </source>
</evidence>
<dbReference type="PANTHER" id="PTHR43242:SF1">
    <property type="entry name" value="NAD(P)-BINDING ROSSMANN-FOLD SUPERFAMILY PROTEIN"/>
    <property type="match status" value="1"/>
</dbReference>
<gene>
    <name evidence="2" type="ORF">S01H1_31440</name>
</gene>
<dbReference type="InterPro" id="IPR036291">
    <property type="entry name" value="NAD(P)-bd_dom_sf"/>
</dbReference>
<dbReference type="Pfam" id="PF04321">
    <property type="entry name" value="RmlD_sub_bind"/>
    <property type="match status" value="1"/>
</dbReference>
<evidence type="ECO:0000313" key="2">
    <source>
        <dbReference type="EMBL" id="GAF90443.1"/>
    </source>
</evidence>
<dbReference type="SUPFAM" id="SSF51735">
    <property type="entry name" value="NAD(P)-binding Rossmann-fold domains"/>
    <property type="match status" value="1"/>
</dbReference>
<reference evidence="2" key="1">
    <citation type="journal article" date="2014" name="Front. Microbiol.">
        <title>High frequency of phylogenetically diverse reductive dehalogenase-homologous genes in deep subseafloor sedimentary metagenomes.</title>
        <authorList>
            <person name="Kawai M."/>
            <person name="Futagami T."/>
            <person name="Toyoda A."/>
            <person name="Takaki Y."/>
            <person name="Nishi S."/>
            <person name="Hori S."/>
            <person name="Arai W."/>
            <person name="Tsubouchi T."/>
            <person name="Morono Y."/>
            <person name="Uchiyama I."/>
            <person name="Ito T."/>
            <person name="Fujiyama A."/>
            <person name="Inagaki F."/>
            <person name="Takami H."/>
        </authorList>
    </citation>
    <scope>NUCLEOTIDE SEQUENCE</scope>
    <source>
        <strain evidence="2">Expedition CK06-06</strain>
    </source>
</reference>
<sequence>MSKILILGGSSLMGRSIAAALGPRRIVATYCSREIDGGVFFDARSMSLPDILKPADKFSHALILLGDTKPDSCISDPVRSRALNVDALKNILQYLRDQKIVPVFFSTEAVFDGKTGIYRENDQPNPLMLYAQQKLEIESHIR</sequence>
<feature type="domain" description="RmlD-like substrate binding" evidence="1">
    <location>
        <begin position="3"/>
        <end position="142"/>
    </location>
</feature>
<dbReference type="InterPro" id="IPR029903">
    <property type="entry name" value="RmlD-like-bd"/>
</dbReference>
<dbReference type="AlphaFoldDB" id="X0TAC7"/>
<protein>
    <recommendedName>
        <fullName evidence="1">RmlD-like substrate binding domain-containing protein</fullName>
    </recommendedName>
</protein>
<dbReference type="EMBL" id="BARS01019398">
    <property type="protein sequence ID" value="GAF90443.1"/>
    <property type="molecule type" value="Genomic_DNA"/>
</dbReference>
<organism evidence="2">
    <name type="scientific">marine sediment metagenome</name>
    <dbReference type="NCBI Taxonomy" id="412755"/>
    <lineage>
        <taxon>unclassified sequences</taxon>
        <taxon>metagenomes</taxon>
        <taxon>ecological metagenomes</taxon>
    </lineage>
</organism>
<proteinExistence type="predicted"/>